<dbReference type="Pfam" id="PF18759">
    <property type="entry name" value="Plavaka"/>
    <property type="match status" value="1"/>
</dbReference>
<evidence type="ECO:0000313" key="2">
    <source>
        <dbReference type="EMBL" id="KAJ7195089.1"/>
    </source>
</evidence>
<dbReference type="EMBL" id="JARJCW010000093">
    <property type="protein sequence ID" value="KAJ7195089.1"/>
    <property type="molecule type" value="Genomic_DNA"/>
</dbReference>
<dbReference type="Pfam" id="PF20722">
    <property type="entry name" value="DUF6830"/>
    <property type="match status" value="1"/>
</dbReference>
<comment type="caution">
    <text evidence="2">The sequence shown here is derived from an EMBL/GenBank/DDBJ whole genome shotgun (WGS) entry which is preliminary data.</text>
</comment>
<reference evidence="2" key="1">
    <citation type="submission" date="2023-03" db="EMBL/GenBank/DDBJ databases">
        <title>Massive genome expansion in bonnet fungi (Mycena s.s.) driven by repeated elements and novel gene families across ecological guilds.</title>
        <authorList>
            <consortium name="Lawrence Berkeley National Laboratory"/>
            <person name="Harder C.B."/>
            <person name="Miyauchi S."/>
            <person name="Viragh M."/>
            <person name="Kuo A."/>
            <person name="Thoen E."/>
            <person name="Andreopoulos B."/>
            <person name="Lu D."/>
            <person name="Skrede I."/>
            <person name="Drula E."/>
            <person name="Henrissat B."/>
            <person name="Morin E."/>
            <person name="Kohler A."/>
            <person name="Barry K."/>
            <person name="LaButti K."/>
            <person name="Morin E."/>
            <person name="Salamov A."/>
            <person name="Lipzen A."/>
            <person name="Mereny Z."/>
            <person name="Hegedus B."/>
            <person name="Baldrian P."/>
            <person name="Stursova M."/>
            <person name="Weitz H."/>
            <person name="Taylor A."/>
            <person name="Grigoriev I.V."/>
            <person name="Nagy L.G."/>
            <person name="Martin F."/>
            <person name="Kauserud H."/>
        </authorList>
    </citation>
    <scope>NUCLEOTIDE SEQUENCE</scope>
    <source>
        <strain evidence="2">9144</strain>
    </source>
</reference>
<sequence>KRIPKGGTVLGVVASTDKTQLTSMTGNRAAHPLVLTTANIRTEIRMKASYHCLSLVALIPIAKFLEKRREFRGVLESRLYHAVLDFVLKPLKEAATLGVLLDFGDPFQHPARTADHTLTQLEKLEETFDPWDLPKYVPAAKAQRLNGVHRPFWMDWPMSEPYIFLTPEILHHWLKMFWDHDLKWCIAALGASELDFRFSVLRPHRGYRHFKEGVSRAKQVTGREHRDMQRFIIGVIAEADGMTRDITIALSAMNNFRYRGQAPKFTEADLAKMDAALSTFHAHKNAILEAGLRRGKHGPLDNWHIPKLEFLQSVVPSIRANGAPIQWSADVTEHSHITEIKDPAAHSNNKNYEEQICRFLDRRDKAAQFDLSLAMENKHIHFVADDEDPEPLDDEDVDGPLLVSTTSELLQLIEPTARLAGAAHRVQNYFAHSDLLHRGMYPQAPKPFRTFVSSQKNTAFHVGRHPVGRQMSVEEASQLFHLPDLKNSFLTYVHRLSRGENFTVGGRRPAFRDQYLPFEKLQVWHNVRIQSRPFHFPDQILKPETVHASPPTEPWTYGRSDAVIFNTDSQYTWPHSGIQGHSVGQLRMIMRVVPRPKFPPPPGKDEFLVYVERFDIVARPATSPNGMHLLKRARRSDRSPQGDIIPLSHLRASVDITPRFGREADRHLTKYNSLDVLEEYWLSKWFNKELFYALDH</sequence>
<proteinExistence type="predicted"/>
<keyword evidence="3" id="KW-1185">Reference proteome</keyword>
<feature type="domain" description="DUF6830" evidence="1">
    <location>
        <begin position="428"/>
        <end position="584"/>
    </location>
</feature>
<gene>
    <name evidence="2" type="ORF">GGX14DRAFT_377376</name>
</gene>
<evidence type="ECO:0000259" key="1">
    <source>
        <dbReference type="Pfam" id="PF20722"/>
    </source>
</evidence>
<feature type="non-terminal residue" evidence="2">
    <location>
        <position position="696"/>
    </location>
</feature>
<dbReference type="Proteomes" id="UP001219525">
    <property type="component" value="Unassembled WGS sequence"/>
</dbReference>
<protein>
    <recommendedName>
        <fullName evidence="1">DUF6830 domain-containing protein</fullName>
    </recommendedName>
</protein>
<organism evidence="2 3">
    <name type="scientific">Mycena pura</name>
    <dbReference type="NCBI Taxonomy" id="153505"/>
    <lineage>
        <taxon>Eukaryota</taxon>
        <taxon>Fungi</taxon>
        <taxon>Dikarya</taxon>
        <taxon>Basidiomycota</taxon>
        <taxon>Agaricomycotina</taxon>
        <taxon>Agaricomycetes</taxon>
        <taxon>Agaricomycetidae</taxon>
        <taxon>Agaricales</taxon>
        <taxon>Marasmiineae</taxon>
        <taxon>Mycenaceae</taxon>
        <taxon>Mycena</taxon>
    </lineage>
</organism>
<dbReference type="AlphaFoldDB" id="A0AAD6UYB5"/>
<dbReference type="InterPro" id="IPR049233">
    <property type="entry name" value="DUF6830"/>
</dbReference>
<dbReference type="InterPro" id="IPR041078">
    <property type="entry name" value="Plavaka"/>
</dbReference>
<evidence type="ECO:0000313" key="3">
    <source>
        <dbReference type="Proteomes" id="UP001219525"/>
    </source>
</evidence>
<name>A0AAD6UYB5_9AGAR</name>
<accession>A0AAD6UYB5</accession>